<keyword evidence="2" id="KW-1185">Reference proteome</keyword>
<organism evidence="1 2">
    <name type="scientific">Daphnia magna</name>
    <dbReference type="NCBI Taxonomy" id="35525"/>
    <lineage>
        <taxon>Eukaryota</taxon>
        <taxon>Metazoa</taxon>
        <taxon>Ecdysozoa</taxon>
        <taxon>Arthropoda</taxon>
        <taxon>Crustacea</taxon>
        <taxon>Branchiopoda</taxon>
        <taxon>Diplostraca</taxon>
        <taxon>Cladocera</taxon>
        <taxon>Anomopoda</taxon>
        <taxon>Daphniidae</taxon>
        <taxon>Daphnia</taxon>
    </lineage>
</organism>
<name>A0ABQ9Z5V9_9CRUS</name>
<proteinExistence type="predicted"/>
<evidence type="ECO:0000313" key="2">
    <source>
        <dbReference type="Proteomes" id="UP001234178"/>
    </source>
</evidence>
<comment type="caution">
    <text evidence="1">The sequence shown here is derived from an EMBL/GenBank/DDBJ whole genome shotgun (WGS) entry which is preliminary data.</text>
</comment>
<protein>
    <submittedName>
        <fullName evidence="1">Uncharacterized protein</fullName>
    </submittedName>
</protein>
<gene>
    <name evidence="1" type="ORF">OUZ56_013019</name>
</gene>
<dbReference type="EMBL" id="JAOYFB010000002">
    <property type="protein sequence ID" value="KAK4007870.1"/>
    <property type="molecule type" value="Genomic_DNA"/>
</dbReference>
<accession>A0ABQ9Z5V9</accession>
<sequence>MITARTFRLSPDGALIFLFNPSPNKNGLIAIIQLLPFRFRVKGPANPPCTYSTVIMAELFGNTFDKQATPLSAVRSSAIIRLYQ</sequence>
<evidence type="ECO:0000313" key="1">
    <source>
        <dbReference type="EMBL" id="KAK4007870.1"/>
    </source>
</evidence>
<reference evidence="1 2" key="1">
    <citation type="journal article" date="2023" name="Nucleic Acids Res.">
        <title>The hologenome of Daphnia magna reveals possible DNA methylation and microbiome-mediated evolution of the host genome.</title>
        <authorList>
            <person name="Chaturvedi A."/>
            <person name="Li X."/>
            <person name="Dhandapani V."/>
            <person name="Marshall H."/>
            <person name="Kissane S."/>
            <person name="Cuenca-Cambronero M."/>
            <person name="Asole G."/>
            <person name="Calvet F."/>
            <person name="Ruiz-Romero M."/>
            <person name="Marangio P."/>
            <person name="Guigo R."/>
            <person name="Rago D."/>
            <person name="Mirbahai L."/>
            <person name="Eastwood N."/>
            <person name="Colbourne J.K."/>
            <person name="Zhou J."/>
            <person name="Mallon E."/>
            <person name="Orsini L."/>
        </authorList>
    </citation>
    <scope>NUCLEOTIDE SEQUENCE [LARGE SCALE GENOMIC DNA]</scope>
    <source>
        <strain evidence="1">LRV0_1</strain>
    </source>
</reference>
<dbReference type="Proteomes" id="UP001234178">
    <property type="component" value="Unassembled WGS sequence"/>
</dbReference>